<dbReference type="GO" id="GO:0005576">
    <property type="term" value="C:extracellular region"/>
    <property type="evidence" value="ECO:0007669"/>
    <property type="project" value="UniProtKB-SubCell"/>
</dbReference>
<dbReference type="SUPFAM" id="SSF57095">
    <property type="entry name" value="Scorpion toxin-like"/>
    <property type="match status" value="1"/>
</dbReference>
<evidence type="ECO:0000256" key="4">
    <source>
        <dbReference type="SAM" id="SignalP"/>
    </source>
</evidence>
<keyword evidence="4" id="KW-0732">Signal</keyword>
<dbReference type="GO" id="GO:0034220">
    <property type="term" value="P:monoatomic ion transmembrane transport"/>
    <property type="evidence" value="ECO:0007669"/>
    <property type="project" value="UniProtKB-KW"/>
</dbReference>
<keyword evidence="2" id="KW-0964">Secreted</keyword>
<sequence length="61" mass="6918">MKAFYGILMIFVLCSICYISVDSQTHSDIICNTTRQCRTPCFIKHNRTASKCQNGKCTCYG</sequence>
<organism evidence="5">
    <name type="scientific">Tityus obscurus</name>
    <name type="common">Amazonian scorpion</name>
    <name type="synonym">Tityus cambridgei</name>
    <dbReference type="NCBI Taxonomy" id="1221240"/>
    <lineage>
        <taxon>Eukaryota</taxon>
        <taxon>Metazoa</taxon>
        <taxon>Ecdysozoa</taxon>
        <taxon>Arthropoda</taxon>
        <taxon>Chelicerata</taxon>
        <taxon>Arachnida</taxon>
        <taxon>Scorpiones</taxon>
        <taxon>Buthida</taxon>
        <taxon>Buthoidea</taxon>
        <taxon>Buthidae</taxon>
        <taxon>Tityus</taxon>
    </lineage>
</organism>
<keyword evidence="5" id="KW-0406">Ion transport</keyword>
<feature type="chain" id="PRO_5009115809" evidence="4">
    <location>
        <begin position="24"/>
        <end position="61"/>
    </location>
</feature>
<accession>A0A1E1WVQ0</accession>
<reference evidence="5" key="1">
    <citation type="submission" date="2015-08" db="EMBL/GenBank/DDBJ databases">
        <title>Proteomic endorsed transcriptomic profile of the venom gland from Tityus obscurus.</title>
        <authorList>
            <person name="Oliveira U.C."/>
            <person name="Nishiyama M.Y.Jr."/>
            <person name="Santos M.B."/>
            <person name="Silva A.P."/>
            <person name="Chalkidis H.M."/>
            <person name="Imberg A.S."/>
            <person name="Candido D.M."/>
            <person name="Yamanouye N."/>
            <person name="Dorce V.A."/>
            <person name="Junqueira-de-Azevedo I.L."/>
        </authorList>
    </citation>
    <scope>NUCLEOTIDE SEQUENCE</scope>
    <source>
        <tissue evidence="5">Telson</tissue>
    </source>
</reference>
<evidence type="ECO:0000256" key="3">
    <source>
        <dbReference type="ARBA" id="ARBA00022699"/>
    </source>
</evidence>
<protein>
    <submittedName>
        <fullName evidence="5">Putative potassium channel toxin</fullName>
    </submittedName>
</protein>
<dbReference type="PROSITE" id="PS01138">
    <property type="entry name" value="SCORP_SHORT_TOXIN"/>
    <property type="match status" value="1"/>
</dbReference>
<dbReference type="Pfam" id="PF00451">
    <property type="entry name" value="Toxin_2"/>
    <property type="match status" value="1"/>
</dbReference>
<proteinExistence type="predicted"/>
<dbReference type="InterPro" id="IPR036574">
    <property type="entry name" value="Scorpion_toxin-like_sf"/>
</dbReference>
<keyword evidence="5" id="KW-0813">Transport</keyword>
<dbReference type="EMBL" id="GEMQ01000094">
    <property type="protein sequence ID" value="JAT91095.1"/>
    <property type="molecule type" value="Transcribed_RNA"/>
</dbReference>
<dbReference type="AlphaFoldDB" id="A0A1E1WVQ0"/>
<evidence type="ECO:0000313" key="5">
    <source>
        <dbReference type="EMBL" id="JAT91095.1"/>
    </source>
</evidence>
<dbReference type="GO" id="GO:0008200">
    <property type="term" value="F:ion channel inhibitor activity"/>
    <property type="evidence" value="ECO:0007669"/>
    <property type="project" value="InterPro"/>
</dbReference>
<keyword evidence="5" id="KW-0407">Ion channel</keyword>
<dbReference type="InterPro" id="IPR001947">
    <property type="entry name" value="Scorpion_toxinS_K_inh"/>
</dbReference>
<evidence type="ECO:0000256" key="2">
    <source>
        <dbReference type="ARBA" id="ARBA00022525"/>
    </source>
</evidence>
<evidence type="ECO:0000256" key="1">
    <source>
        <dbReference type="ARBA" id="ARBA00004613"/>
    </source>
</evidence>
<comment type="subcellular location">
    <subcellularLocation>
        <location evidence="1">Secreted</location>
    </subcellularLocation>
</comment>
<name>A0A1E1WVQ0_TITOB</name>
<keyword evidence="3" id="KW-0528">Neurotoxin</keyword>
<dbReference type="Gene3D" id="3.30.30.10">
    <property type="entry name" value="Knottin, scorpion toxin-like"/>
    <property type="match status" value="1"/>
</dbReference>
<keyword evidence="3" id="KW-0800">Toxin</keyword>
<feature type="signal peptide" evidence="4">
    <location>
        <begin position="1"/>
        <end position="23"/>
    </location>
</feature>